<name>A0A431UWK4_9BACI</name>
<gene>
    <name evidence="2" type="ORF">EKG35_02215</name>
</gene>
<evidence type="ECO:0000256" key="1">
    <source>
        <dbReference type="SAM" id="Phobius"/>
    </source>
</evidence>
<keyword evidence="1" id="KW-0812">Transmembrane</keyword>
<dbReference type="Proteomes" id="UP000276349">
    <property type="component" value="Unassembled WGS sequence"/>
</dbReference>
<dbReference type="RefSeq" id="WP_126292683.1">
    <property type="nucleotide sequence ID" value="NZ_CP155468.1"/>
</dbReference>
<dbReference type="OrthoDB" id="2733219at2"/>
<protein>
    <submittedName>
        <fullName evidence="2">Uncharacterized protein</fullName>
    </submittedName>
</protein>
<keyword evidence="1" id="KW-0472">Membrane</keyword>
<proteinExistence type="predicted"/>
<feature type="transmembrane region" description="Helical" evidence="1">
    <location>
        <begin position="12"/>
        <end position="34"/>
    </location>
</feature>
<keyword evidence="1" id="KW-1133">Transmembrane helix</keyword>
<dbReference type="EMBL" id="RXNR01000004">
    <property type="protein sequence ID" value="RTQ95815.1"/>
    <property type="molecule type" value="Genomic_DNA"/>
</dbReference>
<comment type="caution">
    <text evidence="2">The sequence shown here is derived from an EMBL/GenBank/DDBJ whole genome shotgun (WGS) entry which is preliminary data.</text>
</comment>
<evidence type="ECO:0000313" key="2">
    <source>
        <dbReference type="EMBL" id="RTQ95815.1"/>
    </source>
</evidence>
<keyword evidence="3" id="KW-1185">Reference proteome</keyword>
<accession>A0A431UWK4</accession>
<reference evidence="2 3" key="1">
    <citation type="submission" date="2018-12" db="EMBL/GenBank/DDBJ databases">
        <authorList>
            <person name="Yu L."/>
        </authorList>
    </citation>
    <scope>NUCLEOTIDE SEQUENCE [LARGE SCALE GENOMIC DNA]</scope>
    <source>
        <strain evidence="2 3">S5H2222</strain>
    </source>
</reference>
<evidence type="ECO:0000313" key="3">
    <source>
        <dbReference type="Proteomes" id="UP000276349"/>
    </source>
</evidence>
<dbReference type="AlphaFoldDB" id="A0A431UWK4"/>
<organism evidence="2 3">
    <name type="scientific">Lysinibacillus telephonicus</name>
    <dbReference type="NCBI Taxonomy" id="1714840"/>
    <lineage>
        <taxon>Bacteria</taxon>
        <taxon>Bacillati</taxon>
        <taxon>Bacillota</taxon>
        <taxon>Bacilli</taxon>
        <taxon>Bacillales</taxon>
        <taxon>Bacillaceae</taxon>
        <taxon>Lysinibacillus</taxon>
    </lineage>
</organism>
<sequence>MKFPKGIGRRDLTYAAILGSVAGLAGVLFFILLLSSMNTTETETAEQTSQGKEEEVIPVQSTNNNIEVDSSVEFFANQHGVFSSQAAALEFTSGYASLNTSAVVEVDGSYYVWSSVTPIKEDIVLSDNPTSFVKPFKLSGGACTNPEIQSLPKNLQSNDRSKFYFEEGNVPENIPEDWQSITSAISSLSDDLGVARLHLIAHYMTKNDCLKIEF</sequence>